<feature type="non-terminal residue" evidence="1">
    <location>
        <position position="125"/>
    </location>
</feature>
<dbReference type="Proteomes" id="UP000230822">
    <property type="component" value="Unassembled WGS sequence"/>
</dbReference>
<feature type="non-terminal residue" evidence="1">
    <location>
        <position position="1"/>
    </location>
</feature>
<dbReference type="EMBL" id="PFGU01000071">
    <property type="protein sequence ID" value="PIW73203.1"/>
    <property type="molecule type" value="Genomic_DNA"/>
</dbReference>
<name>A0A2M7IC84_9BACT</name>
<evidence type="ECO:0000313" key="2">
    <source>
        <dbReference type="Proteomes" id="UP000230822"/>
    </source>
</evidence>
<evidence type="ECO:0000313" key="1">
    <source>
        <dbReference type="EMBL" id="PIW73203.1"/>
    </source>
</evidence>
<dbReference type="SUPFAM" id="SSF53756">
    <property type="entry name" value="UDP-Glycosyltransferase/glycogen phosphorylase"/>
    <property type="match status" value="1"/>
</dbReference>
<dbReference type="Gene3D" id="3.40.50.2000">
    <property type="entry name" value="Glycogen Phosphorylase B"/>
    <property type="match status" value="1"/>
</dbReference>
<comment type="caution">
    <text evidence="1">The sequence shown here is derived from an EMBL/GenBank/DDBJ whole genome shotgun (WGS) entry which is preliminary data.</text>
</comment>
<proteinExistence type="predicted"/>
<dbReference type="AlphaFoldDB" id="A0A2M7IC84"/>
<protein>
    <submittedName>
        <fullName evidence="1">Uncharacterized protein</fullName>
    </submittedName>
</protein>
<accession>A0A2M7IC84</accession>
<sequence length="125" mass="14527">FALESFKRSGVKAPMYNIGEGVDPNYFHPGIAPFTKTPKQKFRFLSNFAWGRRKGVDILFEAFKKEFSDKEDVSLMLKVLPAYWGHKIKDEMKFLYDREGAAPVYLYDIELEKWELGRLYTSASA</sequence>
<dbReference type="PANTHER" id="PTHR46656:SF3">
    <property type="entry name" value="PUTATIVE-RELATED"/>
    <property type="match status" value="1"/>
</dbReference>
<gene>
    <name evidence="1" type="ORF">CO005_02750</name>
</gene>
<organism evidence="1 2">
    <name type="scientific">Candidatus Roizmanbacteria bacterium CG_4_8_14_3_um_filter_34_9</name>
    <dbReference type="NCBI Taxonomy" id="1974832"/>
    <lineage>
        <taxon>Bacteria</taxon>
        <taxon>Candidatus Roizmaniibacteriota</taxon>
    </lineage>
</organism>
<reference evidence="2" key="1">
    <citation type="submission" date="2017-09" db="EMBL/GenBank/DDBJ databases">
        <title>Depth-based differentiation of microbial function through sediment-hosted aquifers and enrichment of novel symbionts in the deep terrestrial subsurface.</title>
        <authorList>
            <person name="Probst A.J."/>
            <person name="Ladd B."/>
            <person name="Jarett J.K."/>
            <person name="Geller-Mcgrath D.E."/>
            <person name="Sieber C.M.K."/>
            <person name="Emerson J.B."/>
            <person name="Anantharaman K."/>
            <person name="Thomas B.C."/>
            <person name="Malmstrom R."/>
            <person name="Stieglmeier M."/>
            <person name="Klingl A."/>
            <person name="Woyke T."/>
            <person name="Ryan C.M."/>
            <person name="Banfield J.F."/>
        </authorList>
    </citation>
    <scope>NUCLEOTIDE SEQUENCE [LARGE SCALE GENOMIC DNA]</scope>
</reference>
<dbReference type="PANTHER" id="PTHR46656">
    <property type="entry name" value="PUTATIVE-RELATED"/>
    <property type="match status" value="1"/>
</dbReference>